<dbReference type="EMBL" id="BAABDH010000041">
    <property type="protein sequence ID" value="GAA3940165.1"/>
    <property type="molecule type" value="Genomic_DNA"/>
</dbReference>
<evidence type="ECO:0000313" key="2">
    <source>
        <dbReference type="Proteomes" id="UP001499909"/>
    </source>
</evidence>
<accession>A0ABP7N9G5</accession>
<proteinExistence type="predicted"/>
<protein>
    <recommendedName>
        <fullName evidence="3">DUF4259 domain-containing protein</fullName>
    </recommendedName>
</protein>
<dbReference type="InterPro" id="IPR025355">
    <property type="entry name" value="DUF4259"/>
</dbReference>
<sequence length="134" mass="14109">MTTLGNSNFDDESAADFLAEFDEAPGEVALLEALAPAADAAQDDEYLEAEVAGPALAAAEIVAALAGQPFPNFPAMLLRKLENLDISDLEELQALAAQAVRAVARDSEPRAQAAGSSTLNDWLNEQQALLKRLA</sequence>
<dbReference type="RefSeq" id="WP_345114355.1">
    <property type="nucleotide sequence ID" value="NZ_BAABDH010000041.1"/>
</dbReference>
<dbReference type="Proteomes" id="UP001499909">
    <property type="component" value="Unassembled WGS sequence"/>
</dbReference>
<organism evidence="1 2">
    <name type="scientific">Hymenobacter algoricola</name>
    <dbReference type="NCBI Taxonomy" id="486267"/>
    <lineage>
        <taxon>Bacteria</taxon>
        <taxon>Pseudomonadati</taxon>
        <taxon>Bacteroidota</taxon>
        <taxon>Cytophagia</taxon>
        <taxon>Cytophagales</taxon>
        <taxon>Hymenobacteraceae</taxon>
        <taxon>Hymenobacter</taxon>
    </lineage>
</organism>
<dbReference type="Pfam" id="PF14078">
    <property type="entry name" value="DUF4259"/>
    <property type="match status" value="1"/>
</dbReference>
<evidence type="ECO:0008006" key="3">
    <source>
        <dbReference type="Google" id="ProtNLM"/>
    </source>
</evidence>
<keyword evidence="2" id="KW-1185">Reference proteome</keyword>
<reference evidence="2" key="1">
    <citation type="journal article" date="2019" name="Int. J. Syst. Evol. Microbiol.">
        <title>The Global Catalogue of Microorganisms (GCM) 10K type strain sequencing project: providing services to taxonomists for standard genome sequencing and annotation.</title>
        <authorList>
            <consortium name="The Broad Institute Genomics Platform"/>
            <consortium name="The Broad Institute Genome Sequencing Center for Infectious Disease"/>
            <person name="Wu L."/>
            <person name="Ma J."/>
        </authorList>
    </citation>
    <scope>NUCLEOTIDE SEQUENCE [LARGE SCALE GENOMIC DNA]</scope>
    <source>
        <strain evidence="2">JCM 17214</strain>
    </source>
</reference>
<gene>
    <name evidence="1" type="ORF">GCM10022406_25260</name>
</gene>
<evidence type="ECO:0000313" key="1">
    <source>
        <dbReference type="EMBL" id="GAA3940165.1"/>
    </source>
</evidence>
<comment type="caution">
    <text evidence="1">The sequence shown here is derived from an EMBL/GenBank/DDBJ whole genome shotgun (WGS) entry which is preliminary data.</text>
</comment>
<name>A0ABP7N9G5_9BACT</name>